<dbReference type="STRING" id="84024.ERS852471_02697"/>
<dbReference type="RefSeq" id="WP_042396448.1">
    <property type="nucleotide sequence ID" value="NZ_CYYT01000011.1"/>
</dbReference>
<evidence type="ECO:0000313" key="3">
    <source>
        <dbReference type="Proteomes" id="UP000095558"/>
    </source>
</evidence>
<dbReference type="Proteomes" id="UP000095558">
    <property type="component" value="Unassembled WGS sequence"/>
</dbReference>
<accession>A0A174B2C1</accession>
<dbReference type="GeneID" id="83013708"/>
<dbReference type="InterPro" id="IPR016772">
    <property type="entry name" value="UCP020408"/>
</dbReference>
<name>A0A174B2C1_9CLOT</name>
<dbReference type="AlphaFoldDB" id="A0A174B2C1"/>
<reference evidence="2 3" key="1">
    <citation type="submission" date="2015-09" db="EMBL/GenBank/DDBJ databases">
        <authorList>
            <consortium name="Pathogen Informatics"/>
        </authorList>
    </citation>
    <scope>NUCLEOTIDE SEQUENCE [LARGE SCALE GENOMIC DNA]</scope>
    <source>
        <strain evidence="2 3">2789STDY5834855</strain>
    </source>
</reference>
<proteinExistence type="inferred from homology"/>
<organism evidence="2 3">
    <name type="scientific">Clostridium disporicum</name>
    <dbReference type="NCBI Taxonomy" id="84024"/>
    <lineage>
        <taxon>Bacteria</taxon>
        <taxon>Bacillati</taxon>
        <taxon>Bacillota</taxon>
        <taxon>Clostridia</taxon>
        <taxon>Eubacteriales</taxon>
        <taxon>Clostridiaceae</taxon>
        <taxon>Clostridium</taxon>
    </lineage>
</organism>
<dbReference type="Pfam" id="PF10087">
    <property type="entry name" value="DUF2325"/>
    <property type="match status" value="1"/>
</dbReference>
<dbReference type="EMBL" id="CYZV01000009">
    <property type="protein sequence ID" value="CUN94977.1"/>
    <property type="molecule type" value="Genomic_DNA"/>
</dbReference>
<evidence type="ECO:0000256" key="1">
    <source>
        <dbReference type="ARBA" id="ARBA00007189"/>
    </source>
</evidence>
<protein>
    <submittedName>
        <fullName evidence="2">ABC transporter substrate-binding protein</fullName>
    </submittedName>
</protein>
<sequence length="94" mass="10541">MSVVIVGGHDKMSKEYIKVCKKYNCKAKVFTQMETGLKDKIGMPDAVILLTDVVSHKLVLTAKREADKKNIMVIRNHKSTINAVESLIKQIVLN</sequence>
<gene>
    <name evidence="2" type="ORF">ERS852470_01088</name>
</gene>
<evidence type="ECO:0000313" key="2">
    <source>
        <dbReference type="EMBL" id="CUN94977.1"/>
    </source>
</evidence>
<comment type="similarity">
    <text evidence="1">Belongs to the UPF0751 family.</text>
</comment>